<evidence type="ECO:0000259" key="8">
    <source>
        <dbReference type="PROSITE" id="PS50850"/>
    </source>
</evidence>
<evidence type="ECO:0000256" key="4">
    <source>
        <dbReference type="ARBA" id="ARBA00022692"/>
    </source>
</evidence>
<feature type="transmembrane region" description="Helical" evidence="7">
    <location>
        <begin position="368"/>
        <end position="391"/>
    </location>
</feature>
<dbReference type="EMBL" id="AZDZ01000002">
    <property type="protein sequence ID" value="KRK80860.1"/>
    <property type="molecule type" value="Genomic_DNA"/>
</dbReference>
<dbReference type="RefSeq" id="WP_081776095.1">
    <property type="nucleotide sequence ID" value="NZ_AZDZ01000002.1"/>
</dbReference>
<dbReference type="SUPFAM" id="SSF103473">
    <property type="entry name" value="MFS general substrate transporter"/>
    <property type="match status" value="1"/>
</dbReference>
<evidence type="ECO:0000313" key="10">
    <source>
        <dbReference type="Proteomes" id="UP000051248"/>
    </source>
</evidence>
<dbReference type="GO" id="GO:0005886">
    <property type="term" value="C:plasma membrane"/>
    <property type="evidence" value="ECO:0007669"/>
    <property type="project" value="UniProtKB-SubCell"/>
</dbReference>
<keyword evidence="3" id="KW-1003">Cell membrane</keyword>
<dbReference type="PANTHER" id="PTHR23501:SF1">
    <property type="entry name" value="TRANSPORT PROTEIN HSRA-RELATED"/>
    <property type="match status" value="1"/>
</dbReference>
<dbReference type="InterPro" id="IPR036259">
    <property type="entry name" value="MFS_trans_sf"/>
</dbReference>
<keyword evidence="4 7" id="KW-0812">Transmembrane</keyword>
<comment type="caution">
    <text evidence="9">The sequence shown here is derived from an EMBL/GenBank/DDBJ whole genome shotgun (WGS) entry which is preliminary data.</text>
</comment>
<accession>A0A0R1KBM1</accession>
<feature type="transmembrane region" description="Helical" evidence="7">
    <location>
        <begin position="143"/>
        <end position="165"/>
    </location>
</feature>
<protein>
    <recommendedName>
        <fullName evidence="8">Major facilitator superfamily (MFS) profile domain-containing protein</fullName>
    </recommendedName>
</protein>
<dbReference type="PANTHER" id="PTHR23501">
    <property type="entry name" value="MAJOR FACILITATOR SUPERFAMILY"/>
    <property type="match status" value="1"/>
</dbReference>
<feature type="transmembrane region" description="Helical" evidence="7">
    <location>
        <begin position="242"/>
        <end position="263"/>
    </location>
</feature>
<feature type="transmembrane region" description="Helical" evidence="7">
    <location>
        <begin position="284"/>
        <end position="304"/>
    </location>
</feature>
<feature type="domain" description="Major facilitator superfamily (MFS) profile" evidence="8">
    <location>
        <begin position="23"/>
        <end position="473"/>
    </location>
</feature>
<dbReference type="NCBIfam" id="TIGR00711">
    <property type="entry name" value="efflux_EmrB"/>
    <property type="match status" value="1"/>
</dbReference>
<proteinExistence type="predicted"/>
<evidence type="ECO:0000256" key="6">
    <source>
        <dbReference type="ARBA" id="ARBA00023136"/>
    </source>
</evidence>
<dbReference type="STRING" id="1423775.FD03_GL000994"/>
<dbReference type="Gene3D" id="1.20.1250.20">
    <property type="entry name" value="MFS general substrate transporter like domains"/>
    <property type="match status" value="2"/>
</dbReference>
<dbReference type="CDD" id="cd17503">
    <property type="entry name" value="MFS_LmrB_MDR_like"/>
    <property type="match status" value="1"/>
</dbReference>
<dbReference type="InterPro" id="IPR004638">
    <property type="entry name" value="EmrB-like"/>
</dbReference>
<reference evidence="9 10" key="1">
    <citation type="journal article" date="2015" name="Genome Announc.">
        <title>Expanding the biotechnology potential of lactobacilli through comparative genomics of 213 strains and associated genera.</title>
        <authorList>
            <person name="Sun Z."/>
            <person name="Harris H.M."/>
            <person name="McCann A."/>
            <person name="Guo C."/>
            <person name="Argimon S."/>
            <person name="Zhang W."/>
            <person name="Yang X."/>
            <person name="Jeffery I.B."/>
            <person name="Cooney J.C."/>
            <person name="Kagawa T.F."/>
            <person name="Liu W."/>
            <person name="Song Y."/>
            <person name="Salvetti E."/>
            <person name="Wrobel A."/>
            <person name="Rasinkangas P."/>
            <person name="Parkhill J."/>
            <person name="Rea M.C."/>
            <person name="O'Sullivan O."/>
            <person name="Ritari J."/>
            <person name="Douillard F.P."/>
            <person name="Paul Ross R."/>
            <person name="Yang R."/>
            <person name="Briner A.E."/>
            <person name="Felis G.E."/>
            <person name="de Vos W.M."/>
            <person name="Barrangou R."/>
            <person name="Klaenhammer T.R."/>
            <person name="Caufield P.W."/>
            <person name="Cui Y."/>
            <person name="Zhang H."/>
            <person name="O'Toole P.W."/>
        </authorList>
    </citation>
    <scope>NUCLEOTIDE SEQUENCE [LARGE SCALE GENOMIC DNA]</scope>
    <source>
        <strain evidence="9 10">DSM 19682</strain>
    </source>
</reference>
<dbReference type="eggNOG" id="COG2814">
    <property type="taxonomic scope" value="Bacteria"/>
</dbReference>
<dbReference type="Pfam" id="PF07690">
    <property type="entry name" value="MFS_1"/>
    <property type="match status" value="1"/>
</dbReference>
<evidence type="ECO:0000256" key="7">
    <source>
        <dbReference type="SAM" id="Phobius"/>
    </source>
</evidence>
<sequence length="477" mass="50806">MQSQNIKSNTQATPTDQSSVVKVAIILIIGAIAPMLDTTMTNVAINTIMKELHSSVNMVQWVTTSYILSLGIMVPIAGWAVDHFSGKKIYMTALTVFLIGSIVSGIATGINSLIIGRIIQGAGAGIIMSIITTLVVRATGPNGLGSIMAIVGLPAVLAPVLGPTFGGFIIKALNWHWIFYVNIPVALGSLALLYFMMPEFKPTVAKKPFDWISLILLGGTFTTLILGITKLSTSGKFTNTDVFVPILIGIGLLIGYIIYALVFPNKALVSLKLFKFSNFSAANVLLLMSGLTVNGAMFILPLYLQNIRGLSVAMSGVYLIAQGLGLLVSRSQIGKLTDRIGARWVVLASIAIAVIGTLPFAFFNANTATWIILLTLFVRGIAQGGMTMPIMADSYTGVPTELISEATTASRMLQNIGGAFGTALLATWIQTQLNGEVMTPAHLNSAYQGAFVLTVIVTVLAVIPAWFLSHHMNVNKK</sequence>
<feature type="transmembrane region" description="Helical" evidence="7">
    <location>
        <begin position="310"/>
        <end position="328"/>
    </location>
</feature>
<dbReference type="GO" id="GO:0022857">
    <property type="term" value="F:transmembrane transporter activity"/>
    <property type="evidence" value="ECO:0007669"/>
    <property type="project" value="InterPro"/>
</dbReference>
<keyword evidence="10" id="KW-1185">Reference proteome</keyword>
<evidence type="ECO:0000256" key="1">
    <source>
        <dbReference type="ARBA" id="ARBA00004651"/>
    </source>
</evidence>
<comment type="subcellular location">
    <subcellularLocation>
        <location evidence="1">Cell membrane</location>
        <topology evidence="1">Multi-pass membrane protein</topology>
    </subcellularLocation>
</comment>
<gene>
    <name evidence="9" type="ORF">FD03_GL000994</name>
</gene>
<evidence type="ECO:0000313" key="9">
    <source>
        <dbReference type="EMBL" id="KRK80860.1"/>
    </source>
</evidence>
<dbReference type="PATRIC" id="fig|1423775.4.peg.1022"/>
<evidence type="ECO:0000256" key="5">
    <source>
        <dbReference type="ARBA" id="ARBA00022989"/>
    </source>
</evidence>
<feature type="transmembrane region" description="Helical" evidence="7">
    <location>
        <begin position="89"/>
        <end position="108"/>
    </location>
</feature>
<evidence type="ECO:0000256" key="2">
    <source>
        <dbReference type="ARBA" id="ARBA00022448"/>
    </source>
</evidence>
<feature type="transmembrane region" description="Helical" evidence="7">
    <location>
        <begin position="58"/>
        <end position="77"/>
    </location>
</feature>
<feature type="transmembrane region" description="Helical" evidence="7">
    <location>
        <begin position="449"/>
        <end position="468"/>
    </location>
</feature>
<feature type="transmembrane region" description="Helical" evidence="7">
    <location>
        <begin position="20"/>
        <end position="38"/>
    </location>
</feature>
<feature type="transmembrane region" description="Helical" evidence="7">
    <location>
        <begin position="209"/>
        <end position="230"/>
    </location>
</feature>
<feature type="transmembrane region" description="Helical" evidence="7">
    <location>
        <begin position="114"/>
        <end position="136"/>
    </location>
</feature>
<organism evidence="9 10">
    <name type="scientific">Companilactobacillus nodensis DSM 19682 = JCM 14932 = NBRC 107160</name>
    <dbReference type="NCBI Taxonomy" id="1423775"/>
    <lineage>
        <taxon>Bacteria</taxon>
        <taxon>Bacillati</taxon>
        <taxon>Bacillota</taxon>
        <taxon>Bacilli</taxon>
        <taxon>Lactobacillales</taxon>
        <taxon>Lactobacillaceae</taxon>
        <taxon>Companilactobacillus</taxon>
    </lineage>
</organism>
<feature type="transmembrane region" description="Helical" evidence="7">
    <location>
        <begin position="340"/>
        <end position="362"/>
    </location>
</feature>
<name>A0A0R1KBM1_9LACO</name>
<keyword evidence="5 7" id="KW-1133">Transmembrane helix</keyword>
<dbReference type="InterPro" id="IPR011701">
    <property type="entry name" value="MFS"/>
</dbReference>
<keyword evidence="2" id="KW-0813">Transport</keyword>
<dbReference type="InterPro" id="IPR020846">
    <property type="entry name" value="MFS_dom"/>
</dbReference>
<dbReference type="OrthoDB" id="9816041at2"/>
<evidence type="ECO:0000256" key="3">
    <source>
        <dbReference type="ARBA" id="ARBA00022475"/>
    </source>
</evidence>
<feature type="transmembrane region" description="Helical" evidence="7">
    <location>
        <begin position="177"/>
        <end position="197"/>
    </location>
</feature>
<keyword evidence="6 7" id="KW-0472">Membrane</keyword>
<dbReference type="Proteomes" id="UP000051248">
    <property type="component" value="Unassembled WGS sequence"/>
</dbReference>
<dbReference type="PROSITE" id="PS50850">
    <property type="entry name" value="MFS"/>
    <property type="match status" value="1"/>
</dbReference>
<dbReference type="AlphaFoldDB" id="A0A0R1KBM1"/>